<evidence type="ECO:0000313" key="5">
    <source>
        <dbReference type="Proteomes" id="UP001272987"/>
    </source>
</evidence>
<keyword evidence="3" id="KW-0067">ATP-binding</keyword>
<evidence type="ECO:0000313" key="3">
    <source>
        <dbReference type="EMBL" id="MDX2966382.1"/>
    </source>
</evidence>
<reference evidence="3 5" key="1">
    <citation type="journal article" date="2023" name="Microb. Genom.">
        <title>Mesoterricola silvestris gen. nov., sp. nov., Mesoterricola sediminis sp. nov., Geothrix oryzae sp. nov., Geothrix edaphica sp. nov., Geothrix rubra sp. nov., and Geothrix limicola sp. nov., six novel members of Acidobacteriota isolated from soils.</title>
        <authorList>
            <person name="Weisberg A.J."/>
            <person name="Pearce E."/>
            <person name="Kramer C.G."/>
            <person name="Chang J.H."/>
            <person name="Clarke C.R."/>
        </authorList>
    </citation>
    <scope>NUCLEOTIDE SEQUENCE</scope>
    <source>
        <strain evidence="4 5">NB05-1H</strain>
        <strain evidence="3">NRRL_B-16521</strain>
    </source>
</reference>
<comment type="caution">
    <text evidence="3">The sequence shown here is derived from an EMBL/GenBank/DDBJ whole genome shotgun (WGS) entry which is preliminary data.</text>
</comment>
<dbReference type="PANTHER" id="PTHR35526">
    <property type="entry name" value="ANTI-SIGMA-F FACTOR RSBW-RELATED"/>
    <property type="match status" value="1"/>
</dbReference>
<dbReference type="PANTHER" id="PTHR35526:SF3">
    <property type="entry name" value="ANTI-SIGMA-F FACTOR RSBW"/>
    <property type="match status" value="1"/>
</dbReference>
<dbReference type="GO" id="GO:0004674">
    <property type="term" value="F:protein serine/threonine kinase activity"/>
    <property type="evidence" value="ECO:0007669"/>
    <property type="project" value="UniProtKB-KW"/>
</dbReference>
<evidence type="ECO:0000259" key="2">
    <source>
        <dbReference type="Pfam" id="PF13581"/>
    </source>
</evidence>
<dbReference type="Proteomes" id="UP001282288">
    <property type="component" value="Unassembled WGS sequence"/>
</dbReference>
<keyword evidence="5" id="KW-1185">Reference proteome</keyword>
<keyword evidence="1" id="KW-0418">Kinase</keyword>
<evidence type="ECO:0000313" key="6">
    <source>
        <dbReference type="Proteomes" id="UP001282288"/>
    </source>
</evidence>
<evidence type="ECO:0000256" key="1">
    <source>
        <dbReference type="ARBA" id="ARBA00022527"/>
    </source>
</evidence>
<keyword evidence="3" id="KW-0547">Nucleotide-binding</keyword>
<dbReference type="GO" id="GO:0005524">
    <property type="term" value="F:ATP binding"/>
    <property type="evidence" value="ECO:0007669"/>
    <property type="project" value="UniProtKB-KW"/>
</dbReference>
<dbReference type="InterPro" id="IPR003594">
    <property type="entry name" value="HATPase_dom"/>
</dbReference>
<name>A0AAP6BKX0_9ACTN</name>
<dbReference type="Proteomes" id="UP001272987">
    <property type="component" value="Unassembled WGS sequence"/>
</dbReference>
<sequence>MSSSSTPLTVRLISANGAFAAALLRDQLAALLRTTGHETLVDSARLCMSEVVTNVYRHTRTRLVYVRAAVTEKGVTVFVRDDLPCVLAMPDVVDFCEGGRGLFLLDSLTDSWGTRIHGAPAPTGKDVWF</sequence>
<keyword evidence="1" id="KW-0723">Serine/threonine-protein kinase</keyword>
<dbReference type="InterPro" id="IPR050267">
    <property type="entry name" value="Anti-sigma-factor_SerPK"/>
</dbReference>
<dbReference type="EMBL" id="JARAWC010000058">
    <property type="protein sequence ID" value="MDX2966382.1"/>
    <property type="molecule type" value="Genomic_DNA"/>
</dbReference>
<dbReference type="AlphaFoldDB" id="A0AAP6BKX0"/>
<dbReference type="GeneID" id="69805250"/>
<dbReference type="Pfam" id="PF13581">
    <property type="entry name" value="HATPase_c_2"/>
    <property type="match status" value="1"/>
</dbReference>
<organism evidence="3 6">
    <name type="scientific">Streptomyces acidiscabies</name>
    <dbReference type="NCBI Taxonomy" id="42234"/>
    <lineage>
        <taxon>Bacteria</taxon>
        <taxon>Bacillati</taxon>
        <taxon>Actinomycetota</taxon>
        <taxon>Actinomycetes</taxon>
        <taxon>Kitasatosporales</taxon>
        <taxon>Streptomycetaceae</taxon>
        <taxon>Streptomyces</taxon>
    </lineage>
</organism>
<accession>A0AAP6BKX0</accession>
<protein>
    <submittedName>
        <fullName evidence="3">ATP-binding protein</fullName>
    </submittedName>
</protein>
<dbReference type="CDD" id="cd16936">
    <property type="entry name" value="HATPase_RsbW-like"/>
    <property type="match status" value="1"/>
</dbReference>
<dbReference type="InterPro" id="IPR036890">
    <property type="entry name" value="HATPase_C_sf"/>
</dbReference>
<dbReference type="RefSeq" id="WP_010351119.1">
    <property type="nucleotide sequence ID" value="NZ_BCML01000040.1"/>
</dbReference>
<keyword evidence="1" id="KW-0808">Transferase</keyword>
<proteinExistence type="predicted"/>
<evidence type="ECO:0000313" key="4">
    <source>
        <dbReference type="EMBL" id="MDX3026174.1"/>
    </source>
</evidence>
<gene>
    <name evidence="3" type="ORF">PV399_42755</name>
    <name evidence="4" type="ORF">PV666_51220</name>
</gene>
<dbReference type="EMBL" id="JARAWP010000076">
    <property type="protein sequence ID" value="MDX3026174.1"/>
    <property type="molecule type" value="Genomic_DNA"/>
</dbReference>
<feature type="domain" description="Histidine kinase/HSP90-like ATPase" evidence="2">
    <location>
        <begin position="21"/>
        <end position="117"/>
    </location>
</feature>
<dbReference type="Gene3D" id="3.30.565.10">
    <property type="entry name" value="Histidine kinase-like ATPase, C-terminal domain"/>
    <property type="match status" value="1"/>
</dbReference>